<dbReference type="PANTHER" id="PTHR44154:SF1">
    <property type="entry name" value="QUINONE OXIDOREDUCTASE"/>
    <property type="match status" value="1"/>
</dbReference>
<dbReference type="InterPro" id="IPR036291">
    <property type="entry name" value="NAD(P)-bd_dom_sf"/>
</dbReference>
<dbReference type="SUPFAM" id="SSF51735">
    <property type="entry name" value="NAD(P)-binding Rossmann-fold domains"/>
    <property type="match status" value="1"/>
</dbReference>
<evidence type="ECO:0000313" key="3">
    <source>
        <dbReference type="EMBL" id="SVA00137.1"/>
    </source>
</evidence>
<keyword evidence="1" id="KW-0521">NADP</keyword>
<dbReference type="InterPro" id="IPR051603">
    <property type="entry name" value="Zinc-ADH_QOR/CCCR"/>
</dbReference>
<dbReference type="GO" id="GO:0016491">
    <property type="term" value="F:oxidoreductase activity"/>
    <property type="evidence" value="ECO:0007669"/>
    <property type="project" value="InterPro"/>
</dbReference>
<accession>A0A381SD03</accession>
<dbReference type="InterPro" id="IPR020843">
    <property type="entry name" value="ER"/>
</dbReference>
<dbReference type="SMART" id="SM00829">
    <property type="entry name" value="PKS_ER"/>
    <property type="match status" value="1"/>
</dbReference>
<dbReference type="CDD" id="cd08266">
    <property type="entry name" value="Zn_ADH_like1"/>
    <property type="match status" value="1"/>
</dbReference>
<dbReference type="Pfam" id="PF00107">
    <property type="entry name" value="ADH_zinc_N"/>
    <property type="match status" value="1"/>
</dbReference>
<dbReference type="PANTHER" id="PTHR44154">
    <property type="entry name" value="QUINONE OXIDOREDUCTASE"/>
    <property type="match status" value="1"/>
</dbReference>
<dbReference type="Gene3D" id="3.90.180.10">
    <property type="entry name" value="Medium-chain alcohol dehydrogenases, catalytic domain"/>
    <property type="match status" value="1"/>
</dbReference>
<evidence type="ECO:0000256" key="1">
    <source>
        <dbReference type="ARBA" id="ARBA00022857"/>
    </source>
</evidence>
<feature type="domain" description="Enoyl reductase (ER)" evidence="2">
    <location>
        <begin position="10"/>
        <end position="338"/>
    </location>
</feature>
<organism evidence="3">
    <name type="scientific">marine metagenome</name>
    <dbReference type="NCBI Taxonomy" id="408172"/>
    <lineage>
        <taxon>unclassified sequences</taxon>
        <taxon>metagenomes</taxon>
        <taxon>ecological metagenomes</taxon>
    </lineage>
</organism>
<dbReference type="InterPro" id="IPR013154">
    <property type="entry name" value="ADH-like_N"/>
</dbReference>
<proteinExistence type="predicted"/>
<reference evidence="3" key="1">
    <citation type="submission" date="2018-05" db="EMBL/GenBank/DDBJ databases">
        <authorList>
            <person name="Lanie J.A."/>
            <person name="Ng W.-L."/>
            <person name="Kazmierczak K.M."/>
            <person name="Andrzejewski T.M."/>
            <person name="Davidsen T.M."/>
            <person name="Wayne K.J."/>
            <person name="Tettelin H."/>
            <person name="Glass J.I."/>
            <person name="Rusch D."/>
            <person name="Podicherti R."/>
            <person name="Tsui H.-C.T."/>
            <person name="Winkler M.E."/>
        </authorList>
    </citation>
    <scope>NUCLEOTIDE SEQUENCE</scope>
</reference>
<name>A0A381SD03_9ZZZZ</name>
<dbReference type="AlphaFoldDB" id="A0A381SD03"/>
<evidence type="ECO:0000259" key="2">
    <source>
        <dbReference type="SMART" id="SM00829"/>
    </source>
</evidence>
<dbReference type="Pfam" id="PF08240">
    <property type="entry name" value="ADH_N"/>
    <property type="match status" value="1"/>
</dbReference>
<dbReference type="Gene3D" id="3.40.50.720">
    <property type="entry name" value="NAD(P)-binding Rossmann-like Domain"/>
    <property type="match status" value="1"/>
</dbReference>
<gene>
    <name evidence="3" type="ORF">METZ01_LOCUS52991</name>
</gene>
<dbReference type="InterPro" id="IPR013149">
    <property type="entry name" value="ADH-like_C"/>
</dbReference>
<dbReference type="EMBL" id="UINC01002771">
    <property type="protein sequence ID" value="SVA00137.1"/>
    <property type="molecule type" value="Genomic_DNA"/>
</dbReference>
<protein>
    <recommendedName>
        <fullName evidence="2">Enoyl reductase (ER) domain-containing protein</fullName>
    </recommendedName>
</protein>
<dbReference type="SUPFAM" id="SSF50129">
    <property type="entry name" value="GroES-like"/>
    <property type="match status" value="1"/>
</dbReference>
<dbReference type="InterPro" id="IPR011032">
    <property type="entry name" value="GroES-like_sf"/>
</dbReference>
<sequence>MKAIRIHEHGGADALKWDDIPKPELSVNQVLVDIKATSLNHLDIWVRKGIPGVPLPLITGSDAAGIISGVGDGVKKSRIGEKVMIQPLIFCGKCASCNKGKENLCKSMGIMGENCQGVNAERITVKESQAIPFPDQLSFEAAASFALVAQTSFQMLVSRANLQAGEFVLIWGASSGVGSMGIQIAKAMGATVIAIAGTNEKCEKAGLLGADHILNYKTDDILGEIKSLTNGKGIDVVFEHVGQETWNISMKSLARGGRVVTCGATTGFKANLNLTHLFFKQQSILGSTMGSKSSFEGALTLLNEGKIKPVIDRIFPISEIQSAHEYLESSMQFGKVVLSYE</sequence>